<dbReference type="EMBL" id="QRDX01000007">
    <property type="protein sequence ID" value="RED45940.1"/>
    <property type="molecule type" value="Genomic_DNA"/>
</dbReference>
<sequence>MKPLFLLLSFFLSIMSYSQTVEIPDKNFEKALIDLKIDSDQTVNGKILKSDVLKVVFLDISGKKIKNLKGIEAFTSLIFLDCSNNPLTYLDISQNIGLTAFSVISIM</sequence>
<feature type="signal peptide" evidence="1">
    <location>
        <begin position="1"/>
        <end position="18"/>
    </location>
</feature>
<dbReference type="OrthoDB" id="8901262at2"/>
<dbReference type="RefSeq" id="WP_147297772.1">
    <property type="nucleotide sequence ID" value="NZ_QRDX01000007.1"/>
</dbReference>
<feature type="chain" id="PRO_5017781842" description="Leucine rich repeat (LRR) protein" evidence="1">
    <location>
        <begin position="19"/>
        <end position="107"/>
    </location>
</feature>
<dbReference type="Proteomes" id="UP000256629">
    <property type="component" value="Unassembled WGS sequence"/>
</dbReference>
<dbReference type="AlphaFoldDB" id="A0A3D9H8W1"/>
<proteinExistence type="predicted"/>
<evidence type="ECO:0008006" key="4">
    <source>
        <dbReference type="Google" id="ProtNLM"/>
    </source>
</evidence>
<organism evidence="2 3">
    <name type="scientific">Seonamhaeicola aphaedonensis</name>
    <dbReference type="NCBI Taxonomy" id="1461338"/>
    <lineage>
        <taxon>Bacteria</taxon>
        <taxon>Pseudomonadati</taxon>
        <taxon>Bacteroidota</taxon>
        <taxon>Flavobacteriia</taxon>
        <taxon>Flavobacteriales</taxon>
        <taxon>Flavobacteriaceae</taxon>
    </lineage>
</organism>
<comment type="caution">
    <text evidence="2">The sequence shown here is derived from an EMBL/GenBank/DDBJ whole genome shotgun (WGS) entry which is preliminary data.</text>
</comment>
<evidence type="ECO:0000256" key="1">
    <source>
        <dbReference type="SAM" id="SignalP"/>
    </source>
</evidence>
<dbReference type="SUPFAM" id="SSF52058">
    <property type="entry name" value="L domain-like"/>
    <property type="match status" value="1"/>
</dbReference>
<dbReference type="Gene3D" id="3.80.10.10">
    <property type="entry name" value="Ribonuclease Inhibitor"/>
    <property type="match status" value="1"/>
</dbReference>
<keyword evidence="1" id="KW-0732">Signal</keyword>
<protein>
    <recommendedName>
        <fullName evidence="4">Leucine rich repeat (LRR) protein</fullName>
    </recommendedName>
</protein>
<accession>A0A3D9H8W1</accession>
<name>A0A3D9H8W1_9FLAO</name>
<keyword evidence="3" id="KW-1185">Reference proteome</keyword>
<reference evidence="2 3" key="1">
    <citation type="submission" date="2018-07" db="EMBL/GenBank/DDBJ databases">
        <title>Genomic Encyclopedia of Type Strains, Phase III (KMG-III): the genomes of soil and plant-associated and newly described type strains.</title>
        <authorList>
            <person name="Whitman W."/>
        </authorList>
    </citation>
    <scope>NUCLEOTIDE SEQUENCE [LARGE SCALE GENOMIC DNA]</scope>
    <source>
        <strain evidence="2 3">CECT 8487</strain>
    </source>
</reference>
<evidence type="ECO:0000313" key="2">
    <source>
        <dbReference type="EMBL" id="RED45940.1"/>
    </source>
</evidence>
<gene>
    <name evidence="2" type="ORF">DFQ02_10786</name>
</gene>
<dbReference type="InterPro" id="IPR032675">
    <property type="entry name" value="LRR_dom_sf"/>
</dbReference>
<evidence type="ECO:0000313" key="3">
    <source>
        <dbReference type="Proteomes" id="UP000256629"/>
    </source>
</evidence>